<keyword evidence="1" id="KW-1133">Transmembrane helix</keyword>
<dbReference type="eggNOG" id="COG1277">
    <property type="taxonomic scope" value="Bacteria"/>
</dbReference>
<proteinExistence type="predicted"/>
<evidence type="ECO:0000313" key="3">
    <source>
        <dbReference type="Proteomes" id="UP000000844"/>
    </source>
</evidence>
<dbReference type="HOGENOM" id="CLU_069607_0_0_11"/>
<keyword evidence="1" id="KW-0472">Membrane</keyword>
<dbReference type="Proteomes" id="UP000000844">
    <property type="component" value="Chromosome"/>
</dbReference>
<evidence type="ECO:0000256" key="1">
    <source>
        <dbReference type="SAM" id="Phobius"/>
    </source>
</evidence>
<dbReference type="KEGG" id="sna:Snas_6297"/>
<feature type="transmembrane region" description="Helical" evidence="1">
    <location>
        <begin position="184"/>
        <end position="210"/>
    </location>
</feature>
<dbReference type="AlphaFoldDB" id="D3Q432"/>
<keyword evidence="1" id="KW-0812">Transmembrane</keyword>
<organism evidence="2 3">
    <name type="scientific">Stackebrandtia nassauensis (strain DSM 44728 / CIP 108903 / NRRL B-16338 / NBRC 102104 / LLR-40K-21)</name>
    <dbReference type="NCBI Taxonomy" id="446470"/>
    <lineage>
        <taxon>Bacteria</taxon>
        <taxon>Bacillati</taxon>
        <taxon>Actinomycetota</taxon>
        <taxon>Actinomycetes</taxon>
        <taxon>Glycomycetales</taxon>
        <taxon>Glycomycetaceae</taxon>
        <taxon>Stackebrandtia</taxon>
    </lineage>
</organism>
<evidence type="ECO:0008006" key="4">
    <source>
        <dbReference type="Google" id="ProtNLM"/>
    </source>
</evidence>
<dbReference type="STRING" id="446470.Snas_6297"/>
<feature type="transmembrane region" description="Helical" evidence="1">
    <location>
        <begin position="41"/>
        <end position="60"/>
    </location>
</feature>
<dbReference type="PANTHER" id="PTHR37305:SF1">
    <property type="entry name" value="MEMBRANE PROTEIN"/>
    <property type="match status" value="1"/>
</dbReference>
<dbReference type="PANTHER" id="PTHR37305">
    <property type="entry name" value="INTEGRAL MEMBRANE PROTEIN-RELATED"/>
    <property type="match status" value="1"/>
</dbReference>
<dbReference type="OrthoDB" id="3217553at2"/>
<gene>
    <name evidence="2" type="ordered locus">Snas_6297</name>
</gene>
<feature type="transmembrane region" description="Helical" evidence="1">
    <location>
        <begin position="222"/>
        <end position="245"/>
    </location>
</feature>
<sequence>MPTPEPTLQHPDLDDEPVADPLSLRLLRSELRLIATRRRNLVGLAVLCAVPVILAVVLALSNSAERSGTADAPPFVAMMFGNGLLVVTGTFSVECLVFIPLAMCMLAADSLSGEANAGTLRYLLTVPIGRTRLLFVKYAAASIAAVITIAAVAITGALTGFALFGTDELVTLSGAKIPFEESLWRVGLMCLYIMFMMVAFLAVAMFAATLTDQPAATVVGCLLYVLLDQLLVTTPDLAWLNPYLFTGYWRDWGDLLRQPIETANVTNGLIVAVVYAAVFLSAAWARLTTKDVTS</sequence>
<reference evidence="2 3" key="1">
    <citation type="journal article" date="2009" name="Stand. Genomic Sci.">
        <title>Complete genome sequence of Stackebrandtia nassauensis type strain (LLR-40K-21).</title>
        <authorList>
            <person name="Munk C."/>
            <person name="Lapidus A."/>
            <person name="Copeland A."/>
            <person name="Jando M."/>
            <person name="Mayilraj S."/>
            <person name="Glavina Del Rio T."/>
            <person name="Nolan M."/>
            <person name="Chen F."/>
            <person name="Lucas S."/>
            <person name="Tice H."/>
            <person name="Cheng J.F."/>
            <person name="Han C."/>
            <person name="Detter J.C."/>
            <person name="Bruce D."/>
            <person name="Goodwin L."/>
            <person name="Chain P."/>
            <person name="Pitluck S."/>
            <person name="Goker M."/>
            <person name="Ovchinikova G."/>
            <person name="Pati A."/>
            <person name="Ivanova N."/>
            <person name="Mavromatis K."/>
            <person name="Chen A."/>
            <person name="Palaniappan K."/>
            <person name="Land M."/>
            <person name="Hauser L."/>
            <person name="Chang Y.J."/>
            <person name="Jeffries C.D."/>
            <person name="Bristow J."/>
            <person name="Eisen J.A."/>
            <person name="Markowitz V."/>
            <person name="Hugenholtz P."/>
            <person name="Kyrpides N.C."/>
            <person name="Klenk H.P."/>
        </authorList>
    </citation>
    <scope>NUCLEOTIDE SEQUENCE [LARGE SCALE GENOMIC DNA]</scope>
    <source>
        <strain evidence="3">DSM 44728 / CIP 108903 / NRRL B-16338 / NBRC 102104 / LLR-40K-21</strain>
    </source>
</reference>
<protein>
    <recommendedName>
        <fullName evidence="4">ABC transporter integral membrane protein</fullName>
    </recommendedName>
</protein>
<name>D3Q432_STANL</name>
<feature type="transmembrane region" description="Helical" evidence="1">
    <location>
        <begin position="265"/>
        <end position="285"/>
    </location>
</feature>
<feature type="transmembrane region" description="Helical" evidence="1">
    <location>
        <begin position="138"/>
        <end position="164"/>
    </location>
</feature>
<dbReference type="Pfam" id="PF12730">
    <property type="entry name" value="ABC2_membrane_4"/>
    <property type="match status" value="1"/>
</dbReference>
<accession>D3Q432</accession>
<keyword evidence="3" id="KW-1185">Reference proteome</keyword>
<feature type="transmembrane region" description="Helical" evidence="1">
    <location>
        <begin position="80"/>
        <end position="102"/>
    </location>
</feature>
<dbReference type="EMBL" id="CP001778">
    <property type="protein sequence ID" value="ADD45917.1"/>
    <property type="molecule type" value="Genomic_DNA"/>
</dbReference>
<evidence type="ECO:0000313" key="2">
    <source>
        <dbReference type="EMBL" id="ADD45917.1"/>
    </source>
</evidence>
<dbReference type="RefSeq" id="WP_013021488.1">
    <property type="nucleotide sequence ID" value="NC_013947.1"/>
</dbReference>